<evidence type="ECO:0000259" key="5">
    <source>
        <dbReference type="PROSITE" id="PS50977"/>
    </source>
</evidence>
<evidence type="ECO:0000256" key="3">
    <source>
        <dbReference type="ARBA" id="ARBA00023163"/>
    </source>
</evidence>
<evidence type="ECO:0000313" key="7">
    <source>
        <dbReference type="Proteomes" id="UP001146067"/>
    </source>
</evidence>
<keyword evidence="2 4" id="KW-0238">DNA-binding</keyword>
<dbReference type="PROSITE" id="PS50977">
    <property type="entry name" value="HTH_TETR_2"/>
    <property type="match status" value="1"/>
</dbReference>
<dbReference type="Gene3D" id="1.10.357.10">
    <property type="entry name" value="Tetracycline Repressor, domain 2"/>
    <property type="match status" value="1"/>
</dbReference>
<dbReference type="SUPFAM" id="SSF48498">
    <property type="entry name" value="Tetracyclin repressor-like, C-terminal domain"/>
    <property type="match status" value="1"/>
</dbReference>
<gene>
    <name evidence="6" type="ORF">O1R50_12710</name>
</gene>
<dbReference type="InterPro" id="IPR036271">
    <property type="entry name" value="Tet_transcr_reg_TetR-rel_C_sf"/>
</dbReference>
<organism evidence="6 7">
    <name type="scientific">Glycomyces luteolus</name>
    <dbReference type="NCBI Taxonomy" id="2670330"/>
    <lineage>
        <taxon>Bacteria</taxon>
        <taxon>Bacillati</taxon>
        <taxon>Actinomycetota</taxon>
        <taxon>Actinomycetes</taxon>
        <taxon>Glycomycetales</taxon>
        <taxon>Glycomycetaceae</taxon>
        <taxon>Glycomyces</taxon>
    </lineage>
</organism>
<dbReference type="PANTHER" id="PTHR30055">
    <property type="entry name" value="HTH-TYPE TRANSCRIPTIONAL REGULATOR RUTR"/>
    <property type="match status" value="1"/>
</dbReference>
<evidence type="ECO:0000256" key="2">
    <source>
        <dbReference type="ARBA" id="ARBA00023125"/>
    </source>
</evidence>
<dbReference type="InterPro" id="IPR004111">
    <property type="entry name" value="Repressor_TetR_C"/>
</dbReference>
<reference evidence="6" key="1">
    <citation type="submission" date="2022-12" db="EMBL/GenBank/DDBJ databases">
        <title>Gycomyces niveus sp.nov.,a novel actinomycete isolated from soil in Shouguan.</title>
        <authorList>
            <person name="Yang X."/>
        </authorList>
    </citation>
    <scope>NUCLEOTIDE SEQUENCE</scope>
    <source>
        <strain evidence="6">NEAU-A15</strain>
    </source>
</reference>
<dbReference type="Gene3D" id="1.10.10.60">
    <property type="entry name" value="Homeodomain-like"/>
    <property type="match status" value="1"/>
</dbReference>
<keyword evidence="3" id="KW-0804">Transcription</keyword>
<dbReference type="Proteomes" id="UP001146067">
    <property type="component" value="Unassembled WGS sequence"/>
</dbReference>
<dbReference type="SUPFAM" id="SSF46689">
    <property type="entry name" value="Homeodomain-like"/>
    <property type="match status" value="1"/>
</dbReference>
<evidence type="ECO:0000256" key="1">
    <source>
        <dbReference type="ARBA" id="ARBA00023015"/>
    </source>
</evidence>
<name>A0A9X3SQS4_9ACTN</name>
<dbReference type="PROSITE" id="PS01081">
    <property type="entry name" value="HTH_TETR_1"/>
    <property type="match status" value="1"/>
</dbReference>
<keyword evidence="7" id="KW-1185">Reference proteome</keyword>
<dbReference type="InterPro" id="IPR023772">
    <property type="entry name" value="DNA-bd_HTH_TetR-type_CS"/>
</dbReference>
<dbReference type="PRINTS" id="PR00455">
    <property type="entry name" value="HTHTETR"/>
</dbReference>
<feature type="DNA-binding region" description="H-T-H motif" evidence="4">
    <location>
        <begin position="45"/>
        <end position="64"/>
    </location>
</feature>
<dbReference type="InterPro" id="IPR001647">
    <property type="entry name" value="HTH_TetR"/>
</dbReference>
<dbReference type="InterPro" id="IPR050109">
    <property type="entry name" value="HTH-type_TetR-like_transc_reg"/>
</dbReference>
<dbReference type="AlphaFoldDB" id="A0A9X3SQS4"/>
<comment type="caution">
    <text evidence="6">The sequence shown here is derived from an EMBL/GenBank/DDBJ whole genome shotgun (WGS) entry which is preliminary data.</text>
</comment>
<dbReference type="EMBL" id="JAPZVP010000009">
    <property type="protein sequence ID" value="MDA1360491.1"/>
    <property type="molecule type" value="Genomic_DNA"/>
</dbReference>
<sequence>MSAEPSIPSVWAREAARREPQGLSRDRIVAAALQLLDEEGLDALSMRSLGKRLNAGATSLYRHVANKDELIELVVDEVYAEVEVPGPVGHEGWRDSMSAAAGSLRDMILRHPWVAGVLGQVGLAYLGPNLSHASKRMLDILTAAGLDPAEADQTMSAVMAYVIGMVTSETAWLAMVVRSGRTEQELVEGLQEVQGHLSETPAAQEHNDAARYRDDSFAFGLDLILDGLGTRLSRRA</sequence>
<proteinExistence type="predicted"/>
<dbReference type="GO" id="GO:0000976">
    <property type="term" value="F:transcription cis-regulatory region binding"/>
    <property type="evidence" value="ECO:0007669"/>
    <property type="project" value="TreeGrafter"/>
</dbReference>
<evidence type="ECO:0000256" key="4">
    <source>
        <dbReference type="PROSITE-ProRule" id="PRU00335"/>
    </source>
</evidence>
<dbReference type="Pfam" id="PF00440">
    <property type="entry name" value="TetR_N"/>
    <property type="match status" value="1"/>
</dbReference>
<accession>A0A9X3SQS4</accession>
<feature type="domain" description="HTH tetR-type" evidence="5">
    <location>
        <begin position="22"/>
        <end position="82"/>
    </location>
</feature>
<dbReference type="RefSeq" id="WP_270110435.1">
    <property type="nucleotide sequence ID" value="NZ_JAPZVP010000009.1"/>
</dbReference>
<evidence type="ECO:0000313" key="6">
    <source>
        <dbReference type="EMBL" id="MDA1360491.1"/>
    </source>
</evidence>
<dbReference type="InterPro" id="IPR009057">
    <property type="entry name" value="Homeodomain-like_sf"/>
</dbReference>
<dbReference type="GO" id="GO:0003700">
    <property type="term" value="F:DNA-binding transcription factor activity"/>
    <property type="evidence" value="ECO:0007669"/>
    <property type="project" value="TreeGrafter"/>
</dbReference>
<dbReference type="PANTHER" id="PTHR30055:SF151">
    <property type="entry name" value="TRANSCRIPTIONAL REGULATORY PROTEIN"/>
    <property type="match status" value="1"/>
</dbReference>
<dbReference type="GO" id="GO:0045892">
    <property type="term" value="P:negative regulation of DNA-templated transcription"/>
    <property type="evidence" value="ECO:0007669"/>
    <property type="project" value="InterPro"/>
</dbReference>
<protein>
    <submittedName>
        <fullName evidence="6">TetR/AcrR family transcriptional regulator C-terminal domain-containing protein</fullName>
    </submittedName>
</protein>
<dbReference type="Pfam" id="PF02909">
    <property type="entry name" value="TetR_C_1"/>
    <property type="match status" value="1"/>
</dbReference>
<keyword evidence="1" id="KW-0805">Transcription regulation</keyword>